<evidence type="ECO:0000313" key="6">
    <source>
        <dbReference type="Proteomes" id="UP000005778"/>
    </source>
</evidence>
<evidence type="ECO:0000256" key="2">
    <source>
        <dbReference type="ARBA" id="ARBA00022723"/>
    </source>
</evidence>
<evidence type="ECO:0000313" key="5">
    <source>
        <dbReference type="EMBL" id="EIM64630.1"/>
    </source>
</evidence>
<dbReference type="Proteomes" id="UP000005778">
    <property type="component" value="Chromosome"/>
</dbReference>
<dbReference type="NCBIfam" id="NF033749">
    <property type="entry name" value="bact_hemeryth"/>
    <property type="match status" value="1"/>
</dbReference>
<reference evidence="5 6" key="2">
    <citation type="submission" date="2012-02" db="EMBL/GenBank/DDBJ databases">
        <title>Improved High-Quality Draft sequence of Desulfobacter postgatei 2ac9.</title>
        <authorList>
            <consortium name="US DOE Joint Genome Institute"/>
            <person name="Lucas S."/>
            <person name="Han J."/>
            <person name="Lapidus A."/>
            <person name="Cheng J.-F."/>
            <person name="Goodwin L."/>
            <person name="Pitluck S."/>
            <person name="Peters L."/>
            <person name="Ovchinnikova G."/>
            <person name="Held B."/>
            <person name="Detter J.C."/>
            <person name="Han C."/>
            <person name="Tapia R."/>
            <person name="Land M."/>
            <person name="Hauser L."/>
            <person name="Kyrpides N."/>
            <person name="Ivanova N."/>
            <person name="Pagani I."/>
            <person name="Orellana R."/>
            <person name="Lovley D."/>
            <person name="Woyke T."/>
        </authorList>
    </citation>
    <scope>NUCLEOTIDE SEQUENCE [LARGE SCALE GENOMIC DNA]</scope>
    <source>
        <strain evidence="5 6">2ac9</strain>
    </source>
</reference>
<dbReference type="eggNOG" id="COG2703">
    <property type="taxonomic scope" value="Bacteria"/>
</dbReference>
<dbReference type="InterPro" id="IPR035938">
    <property type="entry name" value="Hemerythrin-like_sf"/>
</dbReference>
<keyword evidence="2" id="KW-0479">Metal-binding</keyword>
<evidence type="ECO:0000256" key="3">
    <source>
        <dbReference type="ARBA" id="ARBA00023004"/>
    </source>
</evidence>
<dbReference type="STRING" id="879212.DespoDRAFT_02810"/>
<dbReference type="InterPro" id="IPR012312">
    <property type="entry name" value="Hemerythrin-like"/>
</dbReference>
<dbReference type="SUPFAM" id="SSF47188">
    <property type="entry name" value="Hemerythrin-like"/>
    <property type="match status" value="1"/>
</dbReference>
<dbReference type="NCBIfam" id="TIGR02481">
    <property type="entry name" value="hemeryth_dom"/>
    <property type="match status" value="1"/>
</dbReference>
<dbReference type="PANTHER" id="PTHR37164:SF1">
    <property type="entry name" value="BACTERIOHEMERYTHRIN"/>
    <property type="match status" value="1"/>
</dbReference>
<sequence>MTNIIEWDKKYSVDVPELDECQKQLMDMFNTLIEMKTSKADAKDVANLITEINEFSKIFFSKEEKLLGSKGYPDLDIHSKAHRRFIKKALGLRREIAEDVDNLAIEDIVELQNWLITHFESTDIMFIPFLRLHRYVDECENKK</sequence>
<gene>
    <name evidence="5" type="ORF">DespoDRAFT_02810</name>
</gene>
<dbReference type="AlphaFoldDB" id="I5B567"/>
<proteinExistence type="inferred from homology"/>
<keyword evidence="6" id="KW-1185">Reference proteome</keyword>
<dbReference type="HOGENOM" id="CLU_086902_3_1_7"/>
<dbReference type="Pfam" id="PF01814">
    <property type="entry name" value="Hemerythrin"/>
    <property type="match status" value="1"/>
</dbReference>
<reference evidence="5 6" key="1">
    <citation type="submission" date="2011-09" db="EMBL/GenBank/DDBJ databases">
        <authorList>
            <consortium name="US DOE Joint Genome Institute (JGI-PGF)"/>
            <person name="Lucas S."/>
            <person name="Han J."/>
            <person name="Lapidus A."/>
            <person name="Cheng J.-F."/>
            <person name="Goodwin L."/>
            <person name="Pitluck S."/>
            <person name="Peters L."/>
            <person name="Land M.L."/>
            <person name="Hauser L."/>
            <person name="Orellana R."/>
            <person name="Lovley D."/>
            <person name="Woyke T.J."/>
        </authorList>
    </citation>
    <scope>NUCLEOTIDE SEQUENCE [LARGE SCALE GENOMIC DNA]</scope>
    <source>
        <strain evidence="5 6">2ac9</strain>
    </source>
</reference>
<dbReference type="CDD" id="cd12107">
    <property type="entry name" value="Hemerythrin"/>
    <property type="match status" value="1"/>
</dbReference>
<organism evidence="5 6">
    <name type="scientific">Desulfobacter postgatei 2ac9</name>
    <dbReference type="NCBI Taxonomy" id="879212"/>
    <lineage>
        <taxon>Bacteria</taxon>
        <taxon>Pseudomonadati</taxon>
        <taxon>Thermodesulfobacteriota</taxon>
        <taxon>Desulfobacteria</taxon>
        <taxon>Desulfobacterales</taxon>
        <taxon>Desulfobacteraceae</taxon>
        <taxon>Desulfobacter</taxon>
    </lineage>
</organism>
<protein>
    <submittedName>
        <fullName evidence="5">Hemerythrin-like metal-binding domain-containing protein</fullName>
    </submittedName>
</protein>
<dbReference type="Gene3D" id="1.20.120.50">
    <property type="entry name" value="Hemerythrin-like"/>
    <property type="match status" value="1"/>
</dbReference>
<name>I5B567_9BACT</name>
<evidence type="ECO:0000256" key="1">
    <source>
        <dbReference type="ARBA" id="ARBA00010587"/>
    </source>
</evidence>
<dbReference type="EMBL" id="CM001488">
    <property type="protein sequence ID" value="EIM64630.1"/>
    <property type="molecule type" value="Genomic_DNA"/>
</dbReference>
<dbReference type="OrthoDB" id="9774644at2"/>
<dbReference type="InterPro" id="IPR012827">
    <property type="entry name" value="Hemerythrin_metal-bd"/>
</dbReference>
<evidence type="ECO:0000259" key="4">
    <source>
        <dbReference type="Pfam" id="PF01814"/>
    </source>
</evidence>
<dbReference type="InterPro" id="IPR050669">
    <property type="entry name" value="Hemerythrin"/>
</dbReference>
<accession>I5B567</accession>
<comment type="similarity">
    <text evidence="1">Belongs to the hemerythrin family.</text>
</comment>
<dbReference type="PANTHER" id="PTHR37164">
    <property type="entry name" value="BACTERIOHEMERYTHRIN"/>
    <property type="match status" value="1"/>
</dbReference>
<dbReference type="RefSeq" id="WP_004074232.1">
    <property type="nucleotide sequence ID" value="NZ_CM001488.1"/>
</dbReference>
<keyword evidence="3" id="KW-0408">Iron</keyword>
<feature type="domain" description="Hemerythrin-like" evidence="4">
    <location>
        <begin position="16"/>
        <end position="129"/>
    </location>
</feature>
<dbReference type="GO" id="GO:0046872">
    <property type="term" value="F:metal ion binding"/>
    <property type="evidence" value="ECO:0007669"/>
    <property type="project" value="UniProtKB-KW"/>
</dbReference>